<evidence type="ECO:0000313" key="2">
    <source>
        <dbReference type="Proteomes" id="UP000483293"/>
    </source>
</evidence>
<gene>
    <name evidence="1" type="ORF">GFD21_02885</name>
</gene>
<dbReference type="Proteomes" id="UP000483293">
    <property type="component" value="Unassembled WGS sequence"/>
</dbReference>
<dbReference type="EMBL" id="WHZV01000001">
    <property type="protein sequence ID" value="NEG54739.1"/>
    <property type="molecule type" value="Genomic_DNA"/>
</dbReference>
<proteinExistence type="predicted"/>
<protein>
    <submittedName>
        <fullName evidence="1">Uncharacterized protein</fullName>
    </submittedName>
</protein>
<accession>A0A6L9SRQ6</accession>
<reference evidence="1 2" key="1">
    <citation type="submission" date="2019-10" db="EMBL/GenBank/DDBJ databases">
        <title>Bifidobacterium from non-human primates.</title>
        <authorList>
            <person name="Modesto M."/>
        </authorList>
    </citation>
    <scope>NUCLEOTIDE SEQUENCE [LARGE SCALE GENOMIC DNA]</scope>
    <source>
        <strain evidence="1 2">SMA15</strain>
    </source>
</reference>
<name>A0A6L9SRQ6_9BIFI</name>
<sequence length="113" mass="12350">MTATDKYTALADQARRIIDLQAEIDARKTEIEAIKTGIIEAWPAGTYEAGDLKVQVKAGSQRIDAKAFEAKYPAATHPTFYDVKPNLAKARKELGELAVAPLLKRDKPGVVVK</sequence>
<dbReference type="RefSeq" id="WP_163196406.1">
    <property type="nucleotide sequence ID" value="NZ_WHZV01000001.1"/>
</dbReference>
<evidence type="ECO:0000313" key="1">
    <source>
        <dbReference type="EMBL" id="NEG54739.1"/>
    </source>
</evidence>
<dbReference type="AlphaFoldDB" id="A0A6L9SRQ6"/>
<keyword evidence="2" id="KW-1185">Reference proteome</keyword>
<organism evidence="1 2">
    <name type="scientific">Bifidobacterium platyrrhinorum</name>
    <dbReference type="NCBI Taxonomy" id="2661628"/>
    <lineage>
        <taxon>Bacteria</taxon>
        <taxon>Bacillati</taxon>
        <taxon>Actinomycetota</taxon>
        <taxon>Actinomycetes</taxon>
        <taxon>Bifidobacteriales</taxon>
        <taxon>Bifidobacteriaceae</taxon>
        <taxon>Bifidobacterium</taxon>
    </lineage>
</organism>
<comment type="caution">
    <text evidence="1">The sequence shown here is derived from an EMBL/GenBank/DDBJ whole genome shotgun (WGS) entry which is preliminary data.</text>
</comment>